<reference evidence="1 2" key="1">
    <citation type="submission" date="2020-08" db="EMBL/GenBank/DDBJ databases">
        <title>A Genomic Blueprint of the Chicken Gut Microbiome.</title>
        <authorList>
            <person name="Gilroy R."/>
            <person name="Ravi A."/>
            <person name="Getino M."/>
            <person name="Pursley I."/>
            <person name="Horton D.L."/>
            <person name="Alikhan N.-F."/>
            <person name="Baker D."/>
            <person name="Gharbi K."/>
            <person name="Hall N."/>
            <person name="Watson M."/>
            <person name="Adriaenssens E.M."/>
            <person name="Foster-Nyarko E."/>
            <person name="Jarju S."/>
            <person name="Secka A."/>
            <person name="Antonio M."/>
            <person name="Oren A."/>
            <person name="Chaudhuri R."/>
            <person name="La Ragione R.M."/>
            <person name="Hildebrand F."/>
            <person name="Pallen M.J."/>
        </authorList>
    </citation>
    <scope>NUCLEOTIDE SEQUENCE [LARGE SCALE GENOMIC DNA]</scope>
    <source>
        <strain evidence="1 2">Sa2BVA9</strain>
    </source>
</reference>
<dbReference type="EMBL" id="JACSQL010000007">
    <property type="protein sequence ID" value="MBD7969498.1"/>
    <property type="molecule type" value="Genomic_DNA"/>
</dbReference>
<accession>A0ABR8T150</accession>
<protein>
    <submittedName>
        <fullName evidence="1">Acetylesterase</fullName>
    </submittedName>
</protein>
<evidence type="ECO:0000313" key="1">
    <source>
        <dbReference type="EMBL" id="MBD7969498.1"/>
    </source>
</evidence>
<dbReference type="InterPro" id="IPR029058">
    <property type="entry name" value="AB_hydrolase_fold"/>
</dbReference>
<comment type="caution">
    <text evidence="1">The sequence shown here is derived from an EMBL/GenBank/DDBJ whole genome shotgun (WGS) entry which is preliminary data.</text>
</comment>
<organism evidence="1 2">
    <name type="scientific">Paenibacillus gallinarum</name>
    <dbReference type="NCBI Taxonomy" id="2762232"/>
    <lineage>
        <taxon>Bacteria</taxon>
        <taxon>Bacillati</taxon>
        <taxon>Bacillota</taxon>
        <taxon>Bacilli</taxon>
        <taxon>Bacillales</taxon>
        <taxon>Paenibacillaceae</taxon>
        <taxon>Paenibacillus</taxon>
    </lineage>
</organism>
<dbReference type="Gene3D" id="3.40.50.1820">
    <property type="entry name" value="alpha/beta hydrolase"/>
    <property type="match status" value="1"/>
</dbReference>
<dbReference type="SUPFAM" id="SSF53474">
    <property type="entry name" value="alpha/beta-Hydrolases"/>
    <property type="match status" value="1"/>
</dbReference>
<dbReference type="PANTHER" id="PTHR48098:SF1">
    <property type="entry name" value="DIACYLGLYCEROL ACYLTRANSFERASE_MYCOLYLTRANSFERASE AG85A"/>
    <property type="match status" value="1"/>
</dbReference>
<dbReference type="PANTHER" id="PTHR48098">
    <property type="entry name" value="ENTEROCHELIN ESTERASE-RELATED"/>
    <property type="match status" value="1"/>
</dbReference>
<dbReference type="RefSeq" id="WP_191801616.1">
    <property type="nucleotide sequence ID" value="NZ_JACSQL010000007.1"/>
</dbReference>
<gene>
    <name evidence="1" type="ORF">H9647_15640</name>
</gene>
<name>A0ABR8T150_9BACL</name>
<dbReference type="Pfam" id="PF00756">
    <property type="entry name" value="Esterase"/>
    <property type="match status" value="1"/>
</dbReference>
<dbReference type="InterPro" id="IPR000801">
    <property type="entry name" value="Esterase-like"/>
</dbReference>
<proteinExistence type="predicted"/>
<keyword evidence="2" id="KW-1185">Reference proteome</keyword>
<evidence type="ECO:0000313" key="2">
    <source>
        <dbReference type="Proteomes" id="UP000608071"/>
    </source>
</evidence>
<dbReference type="InterPro" id="IPR050583">
    <property type="entry name" value="Mycobacterial_A85_antigen"/>
</dbReference>
<dbReference type="Proteomes" id="UP000608071">
    <property type="component" value="Unassembled WGS sequence"/>
</dbReference>
<sequence>MAVMQINFFSKCMKREVTFNALLPLDQTSEENSGSKENIKGLKSLYLLHGYCGSHTDWLSYSRIRELSERHHVAVFMPAGENKFYLDNEEREEWLGEYIGRELVQFTRRMFPISSEREDTFIGGLSMGGYGAIRNGLKYAEHFGGIIALSSALLPYSLPDMRPDVHNGIASYDYYKSVFGDLSLVLGSDKDPEELIRCLKKEELDIPRMYLACGTEDFLLHVNQRLHQFLLSEDVDHTYVETSGAHTWDFWNDYIADALKWAIESRNESAIS</sequence>